<name>A0A3B0WKF8_9ZZZZ</name>
<dbReference type="EMBL" id="UOFD01000036">
    <property type="protein sequence ID" value="VAW51812.1"/>
    <property type="molecule type" value="Genomic_DNA"/>
</dbReference>
<reference evidence="1" key="1">
    <citation type="submission" date="2018-06" db="EMBL/GenBank/DDBJ databases">
        <authorList>
            <person name="Zhirakovskaya E."/>
        </authorList>
    </citation>
    <scope>NUCLEOTIDE SEQUENCE</scope>
</reference>
<organism evidence="1">
    <name type="scientific">hydrothermal vent metagenome</name>
    <dbReference type="NCBI Taxonomy" id="652676"/>
    <lineage>
        <taxon>unclassified sequences</taxon>
        <taxon>metagenomes</taxon>
        <taxon>ecological metagenomes</taxon>
    </lineage>
</organism>
<proteinExistence type="predicted"/>
<protein>
    <submittedName>
        <fullName evidence="1">Uncharacterized protein</fullName>
    </submittedName>
</protein>
<evidence type="ECO:0000313" key="1">
    <source>
        <dbReference type="EMBL" id="VAW51812.1"/>
    </source>
</evidence>
<sequence>MIRREFFEERENKMDEYREKRYLPLDEAFQQSNISAQQLLDAGLLQMKTIQSTADLLDYHVIEKGKSCLKELQAML</sequence>
<dbReference type="AlphaFoldDB" id="A0A3B0WKF8"/>
<gene>
    <name evidence="1" type="ORF">MNBD_GAMMA06-2129</name>
</gene>
<accession>A0A3B0WKF8</accession>